<dbReference type="Pfam" id="PF00060">
    <property type="entry name" value="Lig_chan"/>
    <property type="match status" value="1"/>
</dbReference>
<evidence type="ECO:0000256" key="3">
    <source>
        <dbReference type="ARBA" id="ARBA00022475"/>
    </source>
</evidence>
<comment type="caution">
    <text evidence="11">The sequence shown here is derived from an EMBL/GenBank/DDBJ whole genome shotgun (WGS) entry which is preliminary data.</text>
</comment>
<keyword evidence="12" id="KW-1185">Reference proteome</keyword>
<evidence type="ECO:0000256" key="7">
    <source>
        <dbReference type="ARBA" id="ARBA00023170"/>
    </source>
</evidence>
<evidence type="ECO:0000259" key="10">
    <source>
        <dbReference type="Pfam" id="PF00060"/>
    </source>
</evidence>
<evidence type="ECO:0000256" key="6">
    <source>
        <dbReference type="ARBA" id="ARBA00023136"/>
    </source>
</evidence>
<dbReference type="AlphaFoldDB" id="A0AAN7V3T8"/>
<keyword evidence="5 9" id="KW-1133">Transmembrane helix</keyword>
<evidence type="ECO:0000256" key="1">
    <source>
        <dbReference type="ARBA" id="ARBA00004651"/>
    </source>
</evidence>
<dbReference type="EMBL" id="JAVRBK010000008">
    <property type="protein sequence ID" value="KAK5640497.1"/>
    <property type="molecule type" value="Genomic_DNA"/>
</dbReference>
<keyword evidence="7" id="KW-0675">Receptor</keyword>
<dbReference type="Gene3D" id="1.10.287.70">
    <property type="match status" value="1"/>
</dbReference>
<organism evidence="11 12">
    <name type="scientific">Pyrocoelia pectoralis</name>
    <dbReference type="NCBI Taxonomy" id="417401"/>
    <lineage>
        <taxon>Eukaryota</taxon>
        <taxon>Metazoa</taxon>
        <taxon>Ecdysozoa</taxon>
        <taxon>Arthropoda</taxon>
        <taxon>Hexapoda</taxon>
        <taxon>Insecta</taxon>
        <taxon>Pterygota</taxon>
        <taxon>Neoptera</taxon>
        <taxon>Endopterygota</taxon>
        <taxon>Coleoptera</taxon>
        <taxon>Polyphaga</taxon>
        <taxon>Elateriformia</taxon>
        <taxon>Elateroidea</taxon>
        <taxon>Lampyridae</taxon>
        <taxon>Lampyrinae</taxon>
        <taxon>Pyrocoelia</taxon>
    </lineage>
</organism>
<evidence type="ECO:0000256" key="8">
    <source>
        <dbReference type="ARBA" id="ARBA00023180"/>
    </source>
</evidence>
<keyword evidence="8" id="KW-0325">Glycoprotein</keyword>
<feature type="domain" description="Ionotropic glutamate receptor C-terminal" evidence="10">
    <location>
        <begin position="345"/>
        <end position="463"/>
    </location>
</feature>
<sequence>MRLLLVILVAPVWCKLEPPEPSHNSKSLSQCLGAVTENFFKVSDLTMVQLASGTDGLLLSEMFRFGSLIIGSEHRPKQVDNYLIEVTTANDTQTHLEELKGYQNWNYHAKFLVFSTSSYKHPGKVAKIVVEQLQAARVVNGAVLLIDPHRDGSYLVYSWYPFAKGRSGVQIVDVCVYGVFANGTNWFSGKIPRNLHGYPVKVRPIVWPPYVLPPVAGQFKDGVEIKLLELMAQVGNFSIEYLPSNKSQDWGTVLPNGTAFGSISFLKRGECDILMGSIGASNERHAFFDYVSYNFPESLTWCVPHARDTYQWIKLVMVLPQWATVATYATCVTVGVLLWTTGYCNLPESLQIAFAVLHNVSVRFHSRRFKARALFIIWTLFALHITTIYQAFLISVLTKPIYKQEIQTLTDIFDHNLDIWIMWSAKRYFNEQDDGIDLKIRTVWKLCEEIDDCLYDTVVTKKSATCTPRHFIKYAVSHYVTENGEPLLYCFPDSIVTYPVEMLMTKAFPLTDYFRALVPRISAAGLMLHWEKQIFEFHLRNSTNRVEYLGKYGVGIEDLLLIFGTLLFGHFCAFLVFLLELYTGRRLKRK</sequence>
<dbReference type="SUPFAM" id="SSF53850">
    <property type="entry name" value="Periplasmic binding protein-like II"/>
    <property type="match status" value="1"/>
</dbReference>
<evidence type="ECO:0000256" key="4">
    <source>
        <dbReference type="ARBA" id="ARBA00022692"/>
    </source>
</evidence>
<reference evidence="11 12" key="1">
    <citation type="journal article" date="2024" name="Insects">
        <title>An Improved Chromosome-Level Genome Assembly of the Firefly Pyrocoelia pectoralis.</title>
        <authorList>
            <person name="Fu X."/>
            <person name="Meyer-Rochow V.B."/>
            <person name="Ballantyne L."/>
            <person name="Zhu X."/>
        </authorList>
    </citation>
    <scope>NUCLEOTIDE SEQUENCE [LARGE SCALE GENOMIC DNA]</scope>
    <source>
        <strain evidence="11">XCY_ONT2</strain>
    </source>
</reference>
<proteinExistence type="inferred from homology"/>
<feature type="transmembrane region" description="Helical" evidence="9">
    <location>
        <begin position="373"/>
        <end position="397"/>
    </location>
</feature>
<comment type="similarity">
    <text evidence="2">Belongs to the glutamate-gated ion channel (TC 1.A.10.1) family.</text>
</comment>
<dbReference type="PANTHER" id="PTHR42643:SF30">
    <property type="entry name" value="IONOTROPIC RECEPTOR 40A-RELATED"/>
    <property type="match status" value="1"/>
</dbReference>
<dbReference type="GO" id="GO:0005886">
    <property type="term" value="C:plasma membrane"/>
    <property type="evidence" value="ECO:0007669"/>
    <property type="project" value="UniProtKB-SubCell"/>
</dbReference>
<comment type="subcellular location">
    <subcellularLocation>
        <location evidence="1">Cell membrane</location>
        <topology evidence="1">Multi-pass membrane protein</topology>
    </subcellularLocation>
</comment>
<keyword evidence="6 9" id="KW-0472">Membrane</keyword>
<dbReference type="Gene3D" id="3.40.190.10">
    <property type="entry name" value="Periplasmic binding protein-like II"/>
    <property type="match status" value="1"/>
</dbReference>
<evidence type="ECO:0000256" key="9">
    <source>
        <dbReference type="SAM" id="Phobius"/>
    </source>
</evidence>
<feature type="transmembrane region" description="Helical" evidence="9">
    <location>
        <begin position="559"/>
        <end position="582"/>
    </location>
</feature>
<evidence type="ECO:0000256" key="2">
    <source>
        <dbReference type="ARBA" id="ARBA00008685"/>
    </source>
</evidence>
<keyword evidence="4 9" id="KW-0812">Transmembrane</keyword>
<dbReference type="InterPro" id="IPR001320">
    <property type="entry name" value="Iontro_rcpt_C"/>
</dbReference>
<dbReference type="PANTHER" id="PTHR42643">
    <property type="entry name" value="IONOTROPIC RECEPTOR 20A-RELATED"/>
    <property type="match status" value="1"/>
</dbReference>
<keyword evidence="3" id="KW-1003">Cell membrane</keyword>
<evidence type="ECO:0000256" key="5">
    <source>
        <dbReference type="ARBA" id="ARBA00022989"/>
    </source>
</evidence>
<name>A0AAN7V3T8_9COLE</name>
<dbReference type="GO" id="GO:0015276">
    <property type="term" value="F:ligand-gated monoatomic ion channel activity"/>
    <property type="evidence" value="ECO:0007669"/>
    <property type="project" value="InterPro"/>
</dbReference>
<dbReference type="GO" id="GO:0050906">
    <property type="term" value="P:detection of stimulus involved in sensory perception"/>
    <property type="evidence" value="ECO:0007669"/>
    <property type="project" value="UniProtKB-ARBA"/>
</dbReference>
<dbReference type="InterPro" id="IPR052192">
    <property type="entry name" value="Insect_Ionotropic_Sensory_Rcpt"/>
</dbReference>
<evidence type="ECO:0000313" key="12">
    <source>
        <dbReference type="Proteomes" id="UP001329430"/>
    </source>
</evidence>
<dbReference type="Proteomes" id="UP001329430">
    <property type="component" value="Chromosome 8"/>
</dbReference>
<protein>
    <recommendedName>
        <fullName evidence="10">Ionotropic glutamate receptor C-terminal domain-containing protein</fullName>
    </recommendedName>
</protein>
<accession>A0AAN7V3T8</accession>
<gene>
    <name evidence="11" type="ORF">RI129_011308</name>
</gene>
<evidence type="ECO:0000313" key="11">
    <source>
        <dbReference type="EMBL" id="KAK5640497.1"/>
    </source>
</evidence>